<evidence type="ECO:0000313" key="2">
    <source>
        <dbReference type="Proteomes" id="UP001163846"/>
    </source>
</evidence>
<protein>
    <submittedName>
        <fullName evidence="1">Uncharacterized protein</fullName>
    </submittedName>
</protein>
<dbReference type="AlphaFoldDB" id="A0AA38UFZ5"/>
<accession>A0AA38UFZ5</accession>
<organism evidence="1 2">
    <name type="scientific">Lentinula raphanica</name>
    <dbReference type="NCBI Taxonomy" id="153919"/>
    <lineage>
        <taxon>Eukaryota</taxon>
        <taxon>Fungi</taxon>
        <taxon>Dikarya</taxon>
        <taxon>Basidiomycota</taxon>
        <taxon>Agaricomycotina</taxon>
        <taxon>Agaricomycetes</taxon>
        <taxon>Agaricomycetidae</taxon>
        <taxon>Agaricales</taxon>
        <taxon>Marasmiineae</taxon>
        <taxon>Omphalotaceae</taxon>
        <taxon>Lentinula</taxon>
    </lineage>
</organism>
<reference evidence="1" key="1">
    <citation type="submission" date="2022-08" db="EMBL/GenBank/DDBJ databases">
        <authorList>
            <consortium name="DOE Joint Genome Institute"/>
            <person name="Min B."/>
            <person name="Riley R."/>
            <person name="Sierra-Patev S."/>
            <person name="Naranjo-Ortiz M."/>
            <person name="Looney B."/>
            <person name="Konkel Z."/>
            <person name="Slot J.C."/>
            <person name="Sakamoto Y."/>
            <person name="Steenwyk J.L."/>
            <person name="Rokas A."/>
            <person name="Carro J."/>
            <person name="Camarero S."/>
            <person name="Ferreira P."/>
            <person name="Molpeceres G."/>
            <person name="Ruiz-Duenas F.J."/>
            <person name="Serrano A."/>
            <person name="Henrissat B."/>
            <person name="Drula E."/>
            <person name="Hughes K.W."/>
            <person name="Mata J.L."/>
            <person name="Ishikawa N.K."/>
            <person name="Vargas-Isla R."/>
            <person name="Ushijima S."/>
            <person name="Smith C.A."/>
            <person name="Ahrendt S."/>
            <person name="Andreopoulos W."/>
            <person name="He G."/>
            <person name="Labutti K."/>
            <person name="Lipzen A."/>
            <person name="Ng V."/>
            <person name="Sandor L."/>
            <person name="Barry K."/>
            <person name="Martinez A.T."/>
            <person name="Xiao Y."/>
            <person name="Gibbons J.G."/>
            <person name="Terashima K."/>
            <person name="Hibbett D.S."/>
            <person name="Grigoriev I.V."/>
        </authorList>
    </citation>
    <scope>NUCLEOTIDE SEQUENCE</scope>
    <source>
        <strain evidence="1">TFB9207</strain>
    </source>
</reference>
<proteinExistence type="predicted"/>
<name>A0AA38UFZ5_9AGAR</name>
<sequence>MSLLKLHSLLGSGASDALSLRQNIPRQPILAFGGNSPSRHCLLVNVDKEPPKPTSSPLSPSADSLFDRWHRGYTGKPLSKRSQDNGTLLLFGGTSLITASSLPIVLVDVDNRLQHSPYQLPLASEVQDFLFNVSNSVHNGLRSDGIWIIGMPRRLRRTRSFRASGGAGYSSYTPAYLQYSMPTLLQAKLGELSGKDRSIPNASID</sequence>
<gene>
    <name evidence="1" type="ORF">F5878DRAFT_674586</name>
</gene>
<keyword evidence="2" id="KW-1185">Reference proteome</keyword>
<dbReference type="Proteomes" id="UP001163846">
    <property type="component" value="Unassembled WGS sequence"/>
</dbReference>
<comment type="caution">
    <text evidence="1">The sequence shown here is derived from an EMBL/GenBank/DDBJ whole genome shotgun (WGS) entry which is preliminary data.</text>
</comment>
<evidence type="ECO:0000313" key="1">
    <source>
        <dbReference type="EMBL" id="KAJ3840372.1"/>
    </source>
</evidence>
<dbReference type="EMBL" id="MU806081">
    <property type="protein sequence ID" value="KAJ3840372.1"/>
    <property type="molecule type" value="Genomic_DNA"/>
</dbReference>